<dbReference type="Pfam" id="PF10303">
    <property type="entry name" value="DUF2408"/>
    <property type="match status" value="2"/>
</dbReference>
<dbReference type="AlphaFoldDB" id="A0A9P6W156"/>
<feature type="region of interest" description="Disordered" evidence="1">
    <location>
        <begin position="275"/>
        <end position="312"/>
    </location>
</feature>
<evidence type="ECO:0000256" key="1">
    <source>
        <dbReference type="SAM" id="MobiDB-lite"/>
    </source>
</evidence>
<keyword evidence="3" id="KW-1185">Reference proteome</keyword>
<proteinExistence type="predicted"/>
<dbReference type="PANTHER" id="PTHR28086">
    <property type="entry name" value="UPF0662 PROTEIN YPL260W"/>
    <property type="match status" value="1"/>
</dbReference>
<sequence length="519" mass="56967">MVPEDELPVLESLVHIRNRLTALKKDRTEYIRANDVLDIYASLMSQVTRLNEVRATPKPSSTGTDGTTGTTAGGADGGDDTDAGAVSREPAVEHEENRVDTILNDVFQLLSLFFLRIGKSREAPATFCQLGTMKRLLTHLNESGIYTEADLKPYQSRLAELKQIIEDERARASSMTDAVERDRDLAMTSLLLAKWDACDRLVKKLASSLSQLAIELYPMHQRLITLRRLLASIAARPRPSAADVQPILAELRAIDEKRVDGKFVVEKRQGGGAGSKAAAAAAAPPPPAAGASSSAQESGEGGPAAAPPAGPIVPEKGQALLAGLLQDNFDICEDIKVREGEDVVAKGPLKAIYERLSEIRAQLERLVLTHRWTLRETDLYNYQNELSRVDALRKDGKFRDADGNVPEGQMVLLYLLRRCYGLCYRLMASSEPVSEELMPIANKLNTIKRCLIEVAKQGGPFTARDLYPFQLALYQIDSLRKDGKFEGRDGSVPEGQAILNALLSEAHEMISMMQEEGME</sequence>
<feature type="compositionally biased region" description="Low complexity" evidence="1">
    <location>
        <begin position="289"/>
        <end position="298"/>
    </location>
</feature>
<protein>
    <submittedName>
        <fullName evidence="2">Uncharacterized protein</fullName>
    </submittedName>
</protein>
<gene>
    <name evidence="2" type="ORF">C6P46_005186</name>
</gene>
<reference evidence="2 3" key="1">
    <citation type="submission" date="2020-11" db="EMBL/GenBank/DDBJ databases">
        <title>Kefir isolates.</title>
        <authorList>
            <person name="Marcisauskas S."/>
            <person name="Kim Y."/>
            <person name="Blasche S."/>
        </authorList>
    </citation>
    <scope>NUCLEOTIDE SEQUENCE [LARGE SCALE GENOMIC DNA]</scope>
    <source>
        <strain evidence="2 3">KR</strain>
    </source>
</reference>
<dbReference type="InterPro" id="IPR018810">
    <property type="entry name" value="UPF0662"/>
</dbReference>
<organism evidence="2 3">
    <name type="scientific">Rhodotorula mucilaginosa</name>
    <name type="common">Yeast</name>
    <name type="synonym">Rhodotorula rubra</name>
    <dbReference type="NCBI Taxonomy" id="5537"/>
    <lineage>
        <taxon>Eukaryota</taxon>
        <taxon>Fungi</taxon>
        <taxon>Dikarya</taxon>
        <taxon>Basidiomycota</taxon>
        <taxon>Pucciniomycotina</taxon>
        <taxon>Microbotryomycetes</taxon>
        <taxon>Sporidiobolales</taxon>
        <taxon>Sporidiobolaceae</taxon>
        <taxon>Rhodotorula</taxon>
    </lineage>
</organism>
<dbReference type="Proteomes" id="UP000777482">
    <property type="component" value="Unassembled WGS sequence"/>
</dbReference>
<feature type="region of interest" description="Disordered" evidence="1">
    <location>
        <begin position="51"/>
        <end position="94"/>
    </location>
</feature>
<dbReference type="PANTHER" id="PTHR28086:SF1">
    <property type="entry name" value="CU(2+) SUPPRESSING AND BLEOMYCIN SENSITIVE PROTEIN 1"/>
    <property type="match status" value="1"/>
</dbReference>
<evidence type="ECO:0000313" key="2">
    <source>
        <dbReference type="EMBL" id="KAG0659409.1"/>
    </source>
</evidence>
<evidence type="ECO:0000313" key="3">
    <source>
        <dbReference type="Proteomes" id="UP000777482"/>
    </source>
</evidence>
<dbReference type="GO" id="GO:0005634">
    <property type="term" value="C:nucleus"/>
    <property type="evidence" value="ECO:0007669"/>
    <property type="project" value="TreeGrafter"/>
</dbReference>
<name>A0A9P6W156_RHOMI</name>
<dbReference type="OrthoDB" id="2011986at2759"/>
<dbReference type="GO" id="GO:0005737">
    <property type="term" value="C:cytoplasm"/>
    <property type="evidence" value="ECO:0007669"/>
    <property type="project" value="TreeGrafter"/>
</dbReference>
<dbReference type="EMBL" id="PUHQ01000054">
    <property type="protein sequence ID" value="KAG0659409.1"/>
    <property type="molecule type" value="Genomic_DNA"/>
</dbReference>
<comment type="caution">
    <text evidence="2">The sequence shown here is derived from an EMBL/GenBank/DDBJ whole genome shotgun (WGS) entry which is preliminary data.</text>
</comment>
<accession>A0A9P6W156</accession>